<sequence>MKKQFRKWAGMAASSLSVAALLVGCSASSNEPGNDAPEATNGAIAMGFAGLDIDIWNDILALMEEEAAEAGYELLSSDPQWDVQKQVSDWEAWVQRGDVKAIMGFPVQSDAMVPVTTRAVEAGVPVLAYGTLWDGALEGTMFDPYEDGYMVGTAAAKWINENKAEESTVPVALIADKTSDLGNGRVQGIQDALRELAPQAKVQELPGISREDGNSAAKSHLIAVPETSVWIGNNNDNALGAYQSLLDSGVAKDDGNYWIGAPDATNETLDVISIPNSIWRGGFILPAAPIAESNVKLLIAAAEGREVVANTVPLTPVDASNANEFYVD</sequence>
<dbReference type="PANTHER" id="PTHR30036">
    <property type="entry name" value="D-XYLOSE-BINDING PERIPLASMIC PROTEIN"/>
    <property type="match status" value="1"/>
</dbReference>
<comment type="subcellular location">
    <subcellularLocation>
        <location evidence="1">Cell envelope</location>
    </subcellularLocation>
</comment>
<evidence type="ECO:0000256" key="1">
    <source>
        <dbReference type="ARBA" id="ARBA00004196"/>
    </source>
</evidence>
<evidence type="ECO:0000259" key="4">
    <source>
        <dbReference type="Pfam" id="PF13407"/>
    </source>
</evidence>
<feature type="domain" description="Periplasmic binding protein" evidence="4">
    <location>
        <begin position="49"/>
        <end position="272"/>
    </location>
</feature>
<dbReference type="PANTHER" id="PTHR30036:SF7">
    <property type="entry name" value="ABC TRANSPORTER PERIPLASMIC-BINDING PROTEIN YPHF"/>
    <property type="match status" value="1"/>
</dbReference>
<evidence type="ECO:0000256" key="3">
    <source>
        <dbReference type="SAM" id="SignalP"/>
    </source>
</evidence>
<feature type="chain" id="PRO_5046898067" evidence="3">
    <location>
        <begin position="30"/>
        <end position="328"/>
    </location>
</feature>
<comment type="caution">
    <text evidence="5">The sequence shown here is derived from an EMBL/GenBank/DDBJ whole genome shotgun (WGS) entry which is preliminary data.</text>
</comment>
<feature type="signal peptide" evidence="3">
    <location>
        <begin position="1"/>
        <end position="29"/>
    </location>
</feature>
<dbReference type="Pfam" id="PF13407">
    <property type="entry name" value="Peripla_BP_4"/>
    <property type="match status" value="1"/>
</dbReference>
<dbReference type="InterPro" id="IPR050555">
    <property type="entry name" value="Bact_Solute-Bind_Prot2"/>
</dbReference>
<keyword evidence="3" id="KW-0732">Signal</keyword>
<dbReference type="Gene3D" id="3.40.50.2300">
    <property type="match status" value="2"/>
</dbReference>
<dbReference type="RefSeq" id="WP_211649480.1">
    <property type="nucleotide sequence ID" value="NZ_JAFEVO010000001.1"/>
</dbReference>
<evidence type="ECO:0000313" key="6">
    <source>
        <dbReference type="Proteomes" id="UP000811492"/>
    </source>
</evidence>
<dbReference type="InterPro" id="IPR025997">
    <property type="entry name" value="SBP_2_dom"/>
</dbReference>
<organism evidence="5 6">
    <name type="scientific">Leucobacter manosquensis</name>
    <dbReference type="NCBI Taxonomy" id="2810611"/>
    <lineage>
        <taxon>Bacteria</taxon>
        <taxon>Bacillati</taxon>
        <taxon>Actinomycetota</taxon>
        <taxon>Actinomycetes</taxon>
        <taxon>Micrococcales</taxon>
        <taxon>Microbacteriaceae</taxon>
        <taxon>Leucobacter</taxon>
    </lineage>
</organism>
<evidence type="ECO:0000313" key="5">
    <source>
        <dbReference type="EMBL" id="MBS3182457.1"/>
    </source>
</evidence>
<dbReference type="InterPro" id="IPR028082">
    <property type="entry name" value="Peripla_BP_I"/>
</dbReference>
<gene>
    <name evidence="5" type="ORF">JSQ98_09670</name>
</gene>
<dbReference type="EMBL" id="JAFEVO010000001">
    <property type="protein sequence ID" value="MBS3182457.1"/>
    <property type="molecule type" value="Genomic_DNA"/>
</dbReference>
<dbReference type="SUPFAM" id="SSF53822">
    <property type="entry name" value="Periplasmic binding protein-like I"/>
    <property type="match status" value="1"/>
</dbReference>
<dbReference type="Proteomes" id="UP000811492">
    <property type="component" value="Unassembled WGS sequence"/>
</dbReference>
<accession>A0ABS5M5H4</accession>
<dbReference type="PROSITE" id="PS51257">
    <property type="entry name" value="PROKAR_LIPOPROTEIN"/>
    <property type="match status" value="1"/>
</dbReference>
<protein>
    <submittedName>
        <fullName evidence="5">Substrate-binding domain-containing protein</fullName>
    </submittedName>
</protein>
<comment type="similarity">
    <text evidence="2">Belongs to the bacterial solute-binding protein 2 family.</text>
</comment>
<proteinExistence type="inferred from homology"/>
<evidence type="ECO:0000256" key="2">
    <source>
        <dbReference type="ARBA" id="ARBA00007639"/>
    </source>
</evidence>
<name>A0ABS5M5H4_9MICO</name>
<reference evidence="5 6" key="1">
    <citation type="submission" date="2021-02" db="EMBL/GenBank/DDBJ databases">
        <title>Draft genome and description of Leucobacter sp nov strain Marseille-Q4368.</title>
        <authorList>
            <person name="Boxberger M."/>
            <person name="La Scola B."/>
        </authorList>
    </citation>
    <scope>NUCLEOTIDE SEQUENCE [LARGE SCALE GENOMIC DNA]</scope>
    <source>
        <strain evidence="5 6">Marseille-Q4368</strain>
    </source>
</reference>
<keyword evidence="6" id="KW-1185">Reference proteome</keyword>